<protein>
    <recommendedName>
        <fullName evidence="3">Fibronectin type-III domain-containing protein</fullName>
    </recommendedName>
</protein>
<dbReference type="InterPro" id="IPR013783">
    <property type="entry name" value="Ig-like_fold"/>
</dbReference>
<name>A0AAW2HE46_9NEOP</name>
<dbReference type="InterPro" id="IPR050713">
    <property type="entry name" value="RTP_Phos/Ushers"/>
</dbReference>
<feature type="compositionally biased region" description="Acidic residues" evidence="1">
    <location>
        <begin position="1239"/>
        <end position="1258"/>
    </location>
</feature>
<feature type="region of interest" description="Disordered" evidence="1">
    <location>
        <begin position="1171"/>
        <end position="1270"/>
    </location>
</feature>
<dbReference type="PANTHER" id="PTHR46957:SF3">
    <property type="entry name" value="CYTOKINE RECEPTOR"/>
    <property type="match status" value="1"/>
</dbReference>
<proteinExistence type="predicted"/>
<feature type="compositionally biased region" description="Basic and acidic residues" evidence="1">
    <location>
        <begin position="1182"/>
        <end position="1197"/>
    </location>
</feature>
<sequence>MDILEMIVLATWTYVKCTDIRPELMTKWILISSVVICTVVQVTAFECAGVSYPFGILPKEDHYVKYGDSLELYCMLDMSHNLAIGYTSRNLSFFISEYDGRVLLNHTIVNETTIRTVVDSHYLENLPKRTCYIFCSLKLNATQEEKNCATYVTVGLAPQEVTNFSCISYNWEKLECKWYPPETHIETEYNVMVAVIKGNQPNASEGKLDYYECPKVPNTTNMCEITRNTPTPYRQPYGYYHFKLIGRNRLGTHVTSKSFNHFANVKPNKAQKFSVVNATSESVLVTWSIPFPMNIFRPGLYTKIEYRSQWDPPDEWITEPIIKTEENTKGPLFYNIKGLKYPYTTYEVRIFLKSGASETGNLWSEPDTLTFKTLPAIPATAPKTTFGSYEVNSRHDGIYVTVYWKRLPESLQNGEGLHYNVTCLMNNKYDCGPPSRITLTYADYPVSKNNEYRFTIYSINNVGRSIDSSTVFVPKLGSIPRPESFTDVRYANGVRELSWKPFENPNLSNYTIFWCEQDESLRLPCNGTIDWVHVDKNVTVKNITMKSVNKFYDVGIAANLNDGSSSGMVWFSCIVSHDIVSAEVISFTIGNVASREATILWDMKCVPSQNGGYYLYYCPVLSMNNPTCIEKEMEMAVKGFGMKNGTLTKLKPYTLYCVQISVYYNDTQVKIGPRNEMKCFRTKEEAPSEPLNLREEIVTNSTITLMWHPPRLQNGILTGYKLHVVPSTSSFPIEINNATMFYELTDLSSFTLYNLTLEACNGGGCSNATSINVTTRPGVPGSMPRPHIAMNNSVVVVTWEKPRVAAGDLNYYELSVISDTNKKILNFTGTWGEIPSADCGATFRIRAVNVDGDKVYQGRWSKATVGVCDAPDLPLLMWSAGILLLFAVTGVLFYIVKRGWLHCRKMKDVEVKLPPGLQSQDLEKDNQDYLHLDPWPPRPNDTIQGTIGPGLAPDEESLLGKKSDECLDPYNIGVKNGGDSSGCSMGRESMSSSVASDNHGSSDSGAEADQCTNTMRVPFGEWDSMKTQPTNAVDDPTKGRRHIRKGSNPEDFPTGDWNTDDPTVPGYTRVGFTDGSTSDKSLPGKGYVAIASIPTLNAMSGLPPLNPPQKSVSENSYNSLPMDNFPLLFDQETRTPATPETKGLSNPQTNAPPCYVALACLQEHRLDGSTAAGGALNSSRPLVKDSEKCQNDVKDGAPAEALPYNSSTNEAEETPLPRSNGPMPPYVSMIEKPTHTTSTEEEDEEDDEEEEEEEEEKYEETRLSPDLGVSSKKTVRGIDSALVDRISKDTESYPNYIPHHVFGKESLHTQ</sequence>
<dbReference type="InterPro" id="IPR036116">
    <property type="entry name" value="FN3_sf"/>
</dbReference>
<reference evidence="4" key="1">
    <citation type="journal article" date="2024" name="Gigascience">
        <title>Chromosome-level genome of the poultry shaft louse Menopon gallinae provides insight into the host-switching and adaptive evolution of parasitic lice.</title>
        <authorList>
            <person name="Xu Y."/>
            <person name="Ma L."/>
            <person name="Liu S."/>
            <person name="Liang Y."/>
            <person name="Liu Q."/>
            <person name="He Z."/>
            <person name="Tian L."/>
            <person name="Duan Y."/>
            <person name="Cai W."/>
            <person name="Li H."/>
            <person name="Song F."/>
        </authorList>
    </citation>
    <scope>NUCLEOTIDE SEQUENCE</scope>
    <source>
        <strain evidence="4">Cailab_2023a</strain>
    </source>
</reference>
<dbReference type="SMART" id="SM00060">
    <property type="entry name" value="FN3"/>
    <property type="match status" value="5"/>
</dbReference>
<feature type="region of interest" description="Disordered" evidence="1">
    <location>
        <begin position="1021"/>
        <end position="1083"/>
    </location>
</feature>
<dbReference type="GO" id="GO:0016020">
    <property type="term" value="C:membrane"/>
    <property type="evidence" value="ECO:0007669"/>
    <property type="project" value="UniProtKB-SubCell"/>
</dbReference>
<dbReference type="SUPFAM" id="SSF49265">
    <property type="entry name" value="Fibronectin type III"/>
    <property type="match status" value="5"/>
</dbReference>
<feature type="domain" description="Fibronectin type-III" evidence="3">
    <location>
        <begin position="269"/>
        <end position="376"/>
    </location>
</feature>
<feature type="domain" description="Fibronectin type-III" evidence="3">
    <location>
        <begin position="689"/>
        <end position="778"/>
    </location>
</feature>
<dbReference type="Pfam" id="PF00041">
    <property type="entry name" value="fn3"/>
    <property type="match status" value="1"/>
</dbReference>
<feature type="region of interest" description="Disordered" evidence="1">
    <location>
        <begin position="1101"/>
        <end position="1123"/>
    </location>
</feature>
<evidence type="ECO:0000256" key="2">
    <source>
        <dbReference type="SAM" id="Phobius"/>
    </source>
</evidence>
<keyword evidence="2" id="KW-0812">Transmembrane</keyword>
<dbReference type="InterPro" id="IPR003961">
    <property type="entry name" value="FN3_dom"/>
</dbReference>
<evidence type="ECO:0000256" key="1">
    <source>
        <dbReference type="SAM" id="MobiDB-lite"/>
    </source>
</evidence>
<dbReference type="EMBL" id="JARGDH010000005">
    <property type="protein sequence ID" value="KAL0267928.1"/>
    <property type="molecule type" value="Genomic_DNA"/>
</dbReference>
<organism evidence="4">
    <name type="scientific">Menopon gallinae</name>
    <name type="common">poultry shaft louse</name>
    <dbReference type="NCBI Taxonomy" id="328185"/>
    <lineage>
        <taxon>Eukaryota</taxon>
        <taxon>Metazoa</taxon>
        <taxon>Ecdysozoa</taxon>
        <taxon>Arthropoda</taxon>
        <taxon>Hexapoda</taxon>
        <taxon>Insecta</taxon>
        <taxon>Pterygota</taxon>
        <taxon>Neoptera</taxon>
        <taxon>Paraneoptera</taxon>
        <taxon>Psocodea</taxon>
        <taxon>Troctomorpha</taxon>
        <taxon>Phthiraptera</taxon>
        <taxon>Amblycera</taxon>
        <taxon>Menoponidae</taxon>
        <taxon>Menopon</taxon>
    </lineage>
</organism>
<comment type="caution">
    <text evidence="4">The sequence shown here is derived from an EMBL/GenBank/DDBJ whole genome shotgun (WGS) entry which is preliminary data.</text>
</comment>
<keyword evidence="2" id="KW-1133">Transmembrane helix</keyword>
<keyword evidence="2" id="KW-0472">Membrane</keyword>
<evidence type="ECO:0000313" key="4">
    <source>
        <dbReference type="EMBL" id="KAL0267928.1"/>
    </source>
</evidence>
<dbReference type="CDD" id="cd00063">
    <property type="entry name" value="FN3"/>
    <property type="match status" value="2"/>
</dbReference>
<feature type="compositionally biased region" description="Polar residues" evidence="1">
    <location>
        <begin position="989"/>
        <end position="1009"/>
    </location>
</feature>
<feature type="domain" description="Fibronectin type-III" evidence="3">
    <location>
        <begin position="583"/>
        <end position="685"/>
    </location>
</feature>
<feature type="compositionally biased region" description="Polar residues" evidence="1">
    <location>
        <begin position="1108"/>
        <end position="1121"/>
    </location>
</feature>
<accession>A0AAW2HE46</accession>
<evidence type="ECO:0000259" key="3">
    <source>
        <dbReference type="PROSITE" id="PS50853"/>
    </source>
</evidence>
<gene>
    <name evidence="4" type="ORF">PYX00_010059</name>
</gene>
<dbReference type="Gene3D" id="2.60.40.10">
    <property type="entry name" value="Immunoglobulins"/>
    <property type="match status" value="5"/>
</dbReference>
<feature type="region of interest" description="Disordered" evidence="1">
    <location>
        <begin position="977"/>
        <end position="1009"/>
    </location>
</feature>
<feature type="transmembrane region" description="Helical" evidence="2">
    <location>
        <begin position="875"/>
        <end position="896"/>
    </location>
</feature>
<dbReference type="PROSITE" id="PS50853">
    <property type="entry name" value="FN3"/>
    <property type="match status" value="3"/>
</dbReference>
<dbReference type="PANTHER" id="PTHR46957">
    <property type="entry name" value="CYTOKINE RECEPTOR"/>
    <property type="match status" value="1"/>
</dbReference>
<feature type="region of interest" description="Disordered" evidence="1">
    <location>
        <begin position="1291"/>
        <end position="1310"/>
    </location>
</feature>